<evidence type="ECO:0000256" key="13">
    <source>
        <dbReference type="ARBA" id="ARBA00023237"/>
    </source>
</evidence>
<dbReference type="InterPro" id="IPR012910">
    <property type="entry name" value="Plug_dom"/>
</dbReference>
<dbReference type="SUPFAM" id="SSF56935">
    <property type="entry name" value="Porins"/>
    <property type="match status" value="1"/>
</dbReference>
<organism evidence="20 21">
    <name type="scientific">Pseudomonas jinjuensis</name>
    <dbReference type="NCBI Taxonomy" id="198616"/>
    <lineage>
        <taxon>Bacteria</taxon>
        <taxon>Pseudomonadati</taxon>
        <taxon>Pseudomonadota</taxon>
        <taxon>Gammaproteobacteria</taxon>
        <taxon>Pseudomonadales</taxon>
        <taxon>Pseudomonadaceae</taxon>
        <taxon>Pseudomonas</taxon>
    </lineage>
</organism>
<dbReference type="InterPro" id="IPR036942">
    <property type="entry name" value="Beta-barrel_TonB_sf"/>
</dbReference>
<sequence length="803" mass="88292">MSPRKTASPRATLRRLSLCVPLALGSALPLAALHAAEQAQVQTRHYDIPAGPLAERLNRFAAEAGIYLAGDGALAAGREAQALKGDYSVEQALAVMLAGSGLEAMQTAAGHYELRPLPVSSDALEMGAVTISGKAPGATTEGTGSYTTYSSSSSTRLNLTPQETPQSVTVLTRQRLDDQKLDNISDALEATAGITVLRSGLGADTEQFWSRGFEIRNFSIDGVPTSSLLGNYLQNTAAYDRVEVVRGATGLVSGMGTPAATINLIRKRPTFEPQVSLTAEAGSWDRYGTGLDVSGPLNDEATVRARLVVDYKDQHAWVDEFHEKTKLVYGISEFDLSEATLLTLGFSHLTVNVDTPMRTGFPLRYSNGHRTDFKRSANSSPDWTYYDNTVDNIFASVEQRFDNGWSGKVELSHSRYQYDSVVTYLAGELDEATGAGGVIWPTRWESDPEQDNLDAYVTGPFSLFGREHELISGVTLSQVRELDYPDYGGWLGPWSDYDGSIPNIHTWNGKIAEPVFQQIGEGDTRENQYGAYLTSRFHLTDATNLILGGRVVDWKRTTESQPFGAPETKNTERESGVFIPYTGLTYALDDVWSVYASYTKIFNPQGSWVRDANNQPLDPEEGTSYETGVKAAFYEGRLSSSLALFKVEQDNLAIWDGVAYTAKQGTTTKGVEMELNGELAPGWQLTSGYAYSVSTDDDDKRILTDVPRHSLKAFTTYNLPGEWDRLTVGGGFNWSSKTGYDLHYYTQGSYYVANLMARYDFNEHLSGSVNLNNLFDREYFSNVTNYGVYGAPRNLMASLKYNF</sequence>
<dbReference type="InterPro" id="IPR037066">
    <property type="entry name" value="Plug_dom_sf"/>
</dbReference>
<dbReference type="EMBL" id="FNIJ01000015">
    <property type="protein sequence ID" value="SDO72959.1"/>
    <property type="molecule type" value="Genomic_DNA"/>
</dbReference>
<dbReference type="NCBIfam" id="TIGR01783">
    <property type="entry name" value="TonB-siderophor"/>
    <property type="match status" value="1"/>
</dbReference>
<dbReference type="AlphaFoldDB" id="A0A1H0LXK5"/>
<evidence type="ECO:0000256" key="6">
    <source>
        <dbReference type="ARBA" id="ARBA00022692"/>
    </source>
</evidence>
<feature type="chain" id="PRO_5017395048" evidence="18">
    <location>
        <begin position="32"/>
        <end position="803"/>
    </location>
</feature>
<dbReference type="PROSITE" id="PS01156">
    <property type="entry name" value="TONB_DEPENDENT_REC_2"/>
    <property type="match status" value="1"/>
</dbReference>
<evidence type="ECO:0000256" key="18">
    <source>
        <dbReference type="SAM" id="SignalP"/>
    </source>
</evidence>
<evidence type="ECO:0000256" key="14">
    <source>
        <dbReference type="PROSITE-ProRule" id="PRU01360"/>
    </source>
</evidence>
<dbReference type="CDD" id="cd01347">
    <property type="entry name" value="ligand_gated_channel"/>
    <property type="match status" value="1"/>
</dbReference>
<keyword evidence="5" id="KW-0410">Iron transport</keyword>
<dbReference type="PANTHER" id="PTHR32552:SF74">
    <property type="entry name" value="HYDROXAMATE SIDEROPHORE RECEPTOR FHUE"/>
    <property type="match status" value="1"/>
</dbReference>
<evidence type="ECO:0000256" key="1">
    <source>
        <dbReference type="ARBA" id="ARBA00004571"/>
    </source>
</evidence>
<dbReference type="InterPro" id="IPR000531">
    <property type="entry name" value="Beta-barrel_TonB"/>
</dbReference>
<dbReference type="Pfam" id="PF07715">
    <property type="entry name" value="Plug"/>
    <property type="match status" value="1"/>
</dbReference>
<protein>
    <submittedName>
        <fullName evidence="20">Outer-membrane receptor for ferric coprogen and ferric-rhodotorulic acid</fullName>
    </submittedName>
</protein>
<evidence type="ECO:0000256" key="7">
    <source>
        <dbReference type="ARBA" id="ARBA00022729"/>
    </source>
</evidence>
<gene>
    <name evidence="20" type="ORF">SAMN05216193_1157</name>
</gene>
<keyword evidence="13 14" id="KW-0998">Cell outer membrane</keyword>
<dbReference type="FunFam" id="2.170.130.10:FF:000010">
    <property type="entry name" value="Ferripyoverdine receptor"/>
    <property type="match status" value="1"/>
</dbReference>
<dbReference type="GO" id="GO:0038023">
    <property type="term" value="F:signaling receptor activity"/>
    <property type="evidence" value="ECO:0007669"/>
    <property type="project" value="InterPro"/>
</dbReference>
<evidence type="ECO:0000313" key="20">
    <source>
        <dbReference type="EMBL" id="SDO72959.1"/>
    </source>
</evidence>
<keyword evidence="11 14" id="KW-0472">Membrane</keyword>
<feature type="short sequence motif" description="TonB C-terminal box" evidence="15">
    <location>
        <begin position="786"/>
        <end position="803"/>
    </location>
</feature>
<proteinExistence type="inferred from homology"/>
<evidence type="ECO:0000256" key="17">
    <source>
        <dbReference type="SAM" id="MobiDB-lite"/>
    </source>
</evidence>
<dbReference type="Pfam" id="PF00593">
    <property type="entry name" value="TonB_dep_Rec_b-barrel"/>
    <property type="match status" value="1"/>
</dbReference>
<evidence type="ECO:0000256" key="16">
    <source>
        <dbReference type="RuleBase" id="RU003357"/>
    </source>
</evidence>
<dbReference type="Gene3D" id="3.55.50.30">
    <property type="match status" value="1"/>
</dbReference>
<evidence type="ECO:0000256" key="11">
    <source>
        <dbReference type="ARBA" id="ARBA00023136"/>
    </source>
</evidence>
<dbReference type="Gene3D" id="2.40.170.20">
    <property type="entry name" value="TonB-dependent receptor, beta-barrel domain"/>
    <property type="match status" value="1"/>
</dbReference>
<evidence type="ECO:0000256" key="9">
    <source>
        <dbReference type="ARBA" id="ARBA00023065"/>
    </source>
</evidence>
<dbReference type="PANTHER" id="PTHR32552">
    <property type="entry name" value="FERRICHROME IRON RECEPTOR-RELATED"/>
    <property type="match status" value="1"/>
</dbReference>
<evidence type="ECO:0000313" key="21">
    <source>
        <dbReference type="Proteomes" id="UP000242957"/>
    </source>
</evidence>
<reference evidence="21" key="1">
    <citation type="submission" date="2016-10" db="EMBL/GenBank/DDBJ databases">
        <authorList>
            <person name="Varghese N."/>
            <person name="Submissions S."/>
        </authorList>
    </citation>
    <scope>NUCLEOTIDE SEQUENCE [LARGE SCALE GENOMIC DNA]</scope>
    <source>
        <strain evidence="21">JCM 21621</strain>
    </source>
</reference>
<keyword evidence="8" id="KW-0408">Iron</keyword>
<dbReference type="GO" id="GO:0009279">
    <property type="term" value="C:cell outer membrane"/>
    <property type="evidence" value="ECO:0007669"/>
    <property type="project" value="UniProtKB-SubCell"/>
</dbReference>
<feature type="compositionally biased region" description="Low complexity" evidence="17">
    <location>
        <begin position="139"/>
        <end position="155"/>
    </location>
</feature>
<evidence type="ECO:0000256" key="4">
    <source>
        <dbReference type="ARBA" id="ARBA00022452"/>
    </source>
</evidence>
<accession>A0A1H0LXK5</accession>
<dbReference type="GO" id="GO:0015891">
    <property type="term" value="P:siderophore transport"/>
    <property type="evidence" value="ECO:0007669"/>
    <property type="project" value="InterPro"/>
</dbReference>
<dbReference type="InterPro" id="IPR039426">
    <property type="entry name" value="TonB-dep_rcpt-like"/>
</dbReference>
<dbReference type="Proteomes" id="UP000242957">
    <property type="component" value="Unassembled WGS sequence"/>
</dbReference>
<name>A0A1H0LXK5_9PSED</name>
<keyword evidence="9" id="KW-0406">Ion transport</keyword>
<evidence type="ECO:0000256" key="5">
    <source>
        <dbReference type="ARBA" id="ARBA00022496"/>
    </source>
</evidence>
<feature type="region of interest" description="Disordered" evidence="17">
    <location>
        <begin position="133"/>
        <end position="164"/>
    </location>
</feature>
<keyword evidence="12 20" id="KW-0675">Receptor</keyword>
<evidence type="ECO:0000256" key="3">
    <source>
        <dbReference type="ARBA" id="ARBA00022448"/>
    </source>
</evidence>
<keyword evidence="21" id="KW-1185">Reference proteome</keyword>
<dbReference type="Gene3D" id="2.170.130.10">
    <property type="entry name" value="TonB-dependent receptor, plug domain"/>
    <property type="match status" value="1"/>
</dbReference>
<dbReference type="RefSeq" id="WP_084315521.1">
    <property type="nucleotide sequence ID" value="NZ_FNIJ01000015.1"/>
</dbReference>
<evidence type="ECO:0000256" key="2">
    <source>
        <dbReference type="ARBA" id="ARBA00009810"/>
    </source>
</evidence>
<dbReference type="InterPro" id="IPR010917">
    <property type="entry name" value="TonB_rcpt_CS"/>
</dbReference>
<keyword evidence="4 14" id="KW-1134">Transmembrane beta strand</keyword>
<keyword evidence="7 18" id="KW-0732">Signal</keyword>
<evidence type="ECO:0000256" key="12">
    <source>
        <dbReference type="ARBA" id="ARBA00023170"/>
    </source>
</evidence>
<keyword evidence="6 14" id="KW-0812">Transmembrane</keyword>
<evidence type="ECO:0000256" key="15">
    <source>
        <dbReference type="PROSITE-ProRule" id="PRU10144"/>
    </source>
</evidence>
<comment type="similarity">
    <text evidence="2 14 16">Belongs to the TonB-dependent receptor family.</text>
</comment>
<keyword evidence="3 14" id="KW-0813">Transport</keyword>
<dbReference type="PROSITE" id="PS52016">
    <property type="entry name" value="TONB_DEPENDENT_REC_3"/>
    <property type="match status" value="1"/>
</dbReference>
<dbReference type="GO" id="GO:0015344">
    <property type="term" value="F:siderophore uptake transmembrane transporter activity"/>
    <property type="evidence" value="ECO:0007669"/>
    <property type="project" value="TreeGrafter"/>
</dbReference>
<dbReference type="SMART" id="SM00965">
    <property type="entry name" value="STN"/>
    <property type="match status" value="1"/>
</dbReference>
<feature type="domain" description="Secretin/TonB short N-terminal" evidence="19">
    <location>
        <begin position="66"/>
        <end position="117"/>
    </location>
</feature>
<dbReference type="OrthoDB" id="8663017at2"/>
<evidence type="ECO:0000259" key="19">
    <source>
        <dbReference type="SMART" id="SM00965"/>
    </source>
</evidence>
<comment type="subcellular location">
    <subcellularLocation>
        <location evidence="1 14">Cell outer membrane</location>
        <topology evidence="1 14">Multi-pass membrane protein</topology>
    </subcellularLocation>
</comment>
<dbReference type="InterPro" id="IPR011662">
    <property type="entry name" value="Secretin/TonB_short_N"/>
</dbReference>
<evidence type="ECO:0000256" key="10">
    <source>
        <dbReference type="ARBA" id="ARBA00023077"/>
    </source>
</evidence>
<dbReference type="STRING" id="198616.SAMN05216193_1157"/>
<keyword evidence="10 16" id="KW-0798">TonB box</keyword>
<dbReference type="InterPro" id="IPR010105">
    <property type="entry name" value="TonB_sidphr_rcpt"/>
</dbReference>
<evidence type="ECO:0000256" key="8">
    <source>
        <dbReference type="ARBA" id="ARBA00023004"/>
    </source>
</evidence>
<feature type="signal peptide" evidence="18">
    <location>
        <begin position="1"/>
        <end position="31"/>
    </location>
</feature>